<protein>
    <recommendedName>
        <fullName evidence="2">histidine kinase</fullName>
        <ecNumber evidence="2">2.7.13.3</ecNumber>
    </recommendedName>
</protein>
<keyword evidence="5" id="KW-0418">Kinase</keyword>
<keyword evidence="3" id="KW-0597">Phosphoprotein</keyword>
<dbReference type="EC" id="2.7.13.3" evidence="2"/>
<evidence type="ECO:0000256" key="2">
    <source>
        <dbReference type="ARBA" id="ARBA00012438"/>
    </source>
</evidence>
<dbReference type="NCBIfam" id="TIGR00229">
    <property type="entry name" value="sensory_box"/>
    <property type="match status" value="3"/>
</dbReference>
<dbReference type="SUPFAM" id="SSF55874">
    <property type="entry name" value="ATPase domain of HSP90 chaperone/DNA topoisomerase II/histidine kinase"/>
    <property type="match status" value="1"/>
</dbReference>
<dbReference type="GO" id="GO:0006355">
    <property type="term" value="P:regulation of DNA-templated transcription"/>
    <property type="evidence" value="ECO:0007669"/>
    <property type="project" value="InterPro"/>
</dbReference>
<accession>A0A7C9M4R3</accession>
<dbReference type="InterPro" id="IPR052162">
    <property type="entry name" value="Sensor_kinase/Photoreceptor"/>
</dbReference>
<dbReference type="PROSITE" id="PS50109">
    <property type="entry name" value="HIS_KIN"/>
    <property type="match status" value="1"/>
</dbReference>
<dbReference type="PRINTS" id="PR00344">
    <property type="entry name" value="BCTRLSENSOR"/>
</dbReference>
<organism evidence="10 11">
    <name type="scientific">Deinococcus arboris</name>
    <dbReference type="NCBI Taxonomy" id="2682977"/>
    <lineage>
        <taxon>Bacteria</taxon>
        <taxon>Thermotogati</taxon>
        <taxon>Deinococcota</taxon>
        <taxon>Deinococci</taxon>
        <taxon>Deinococcales</taxon>
        <taxon>Deinococcaceae</taxon>
        <taxon>Deinococcus</taxon>
    </lineage>
</organism>
<dbReference type="FunFam" id="3.30.450.20:FF:000099">
    <property type="entry name" value="Sensory box sensor histidine kinase"/>
    <property type="match status" value="1"/>
</dbReference>
<dbReference type="PROSITE" id="PS50113">
    <property type="entry name" value="PAC"/>
    <property type="match status" value="2"/>
</dbReference>
<keyword evidence="4" id="KW-0808">Transferase</keyword>
<evidence type="ECO:0000259" key="8">
    <source>
        <dbReference type="PROSITE" id="PS50112"/>
    </source>
</evidence>
<dbReference type="AlphaFoldDB" id="A0A7C9M4R3"/>
<dbReference type="Gene3D" id="3.30.450.20">
    <property type="entry name" value="PAS domain"/>
    <property type="match status" value="3"/>
</dbReference>
<dbReference type="CDD" id="cd00082">
    <property type="entry name" value="HisKA"/>
    <property type="match status" value="1"/>
</dbReference>
<evidence type="ECO:0000256" key="4">
    <source>
        <dbReference type="ARBA" id="ARBA00022679"/>
    </source>
</evidence>
<feature type="domain" description="PAS" evidence="8">
    <location>
        <begin position="127"/>
        <end position="179"/>
    </location>
</feature>
<dbReference type="Proteomes" id="UP000483286">
    <property type="component" value="Unassembled WGS sequence"/>
</dbReference>
<evidence type="ECO:0000256" key="5">
    <source>
        <dbReference type="ARBA" id="ARBA00022777"/>
    </source>
</evidence>
<evidence type="ECO:0000313" key="11">
    <source>
        <dbReference type="Proteomes" id="UP000483286"/>
    </source>
</evidence>
<dbReference type="PANTHER" id="PTHR43304">
    <property type="entry name" value="PHYTOCHROME-LIKE PROTEIN CPH1"/>
    <property type="match status" value="1"/>
</dbReference>
<dbReference type="EMBL" id="WQLB01000003">
    <property type="protein sequence ID" value="MVN85945.1"/>
    <property type="molecule type" value="Genomic_DNA"/>
</dbReference>
<dbReference type="RefSeq" id="WP_157457983.1">
    <property type="nucleotide sequence ID" value="NZ_WQLB01000003.1"/>
</dbReference>
<name>A0A7C9M4R3_9DEIO</name>
<evidence type="ECO:0000256" key="3">
    <source>
        <dbReference type="ARBA" id="ARBA00022553"/>
    </source>
</evidence>
<dbReference type="Pfam" id="PF08447">
    <property type="entry name" value="PAS_3"/>
    <property type="match status" value="1"/>
</dbReference>
<dbReference type="Pfam" id="PF00512">
    <property type="entry name" value="HisKA"/>
    <property type="match status" value="1"/>
</dbReference>
<evidence type="ECO:0000313" key="10">
    <source>
        <dbReference type="EMBL" id="MVN85945.1"/>
    </source>
</evidence>
<dbReference type="InterPro" id="IPR000700">
    <property type="entry name" value="PAS-assoc_C"/>
</dbReference>
<reference evidence="10 11" key="1">
    <citation type="submission" date="2019-12" db="EMBL/GenBank/DDBJ databases">
        <title>Deinococcus sp. HMF7620 Genome sequencing and assembly.</title>
        <authorList>
            <person name="Kang H."/>
            <person name="Kim H."/>
            <person name="Joh K."/>
        </authorList>
    </citation>
    <scope>NUCLEOTIDE SEQUENCE [LARGE SCALE GENOMIC DNA]</scope>
    <source>
        <strain evidence="10 11">HMF7620</strain>
    </source>
</reference>
<dbReference type="Gene3D" id="1.10.287.130">
    <property type="match status" value="1"/>
</dbReference>
<dbReference type="Pfam" id="PF08448">
    <property type="entry name" value="PAS_4"/>
    <property type="match status" value="1"/>
</dbReference>
<dbReference type="SUPFAM" id="SSF47384">
    <property type="entry name" value="Homodimeric domain of signal transducing histidine kinase"/>
    <property type="match status" value="1"/>
</dbReference>
<dbReference type="InterPro" id="IPR013656">
    <property type="entry name" value="PAS_4"/>
</dbReference>
<evidence type="ECO:0000256" key="6">
    <source>
        <dbReference type="SAM" id="Coils"/>
    </source>
</evidence>
<dbReference type="InterPro" id="IPR035965">
    <property type="entry name" value="PAS-like_dom_sf"/>
</dbReference>
<feature type="domain" description="PAC" evidence="9">
    <location>
        <begin position="329"/>
        <end position="381"/>
    </location>
</feature>
<dbReference type="InterPro" id="IPR005467">
    <property type="entry name" value="His_kinase_dom"/>
</dbReference>
<dbReference type="InterPro" id="IPR013767">
    <property type="entry name" value="PAS_fold"/>
</dbReference>
<gene>
    <name evidence="10" type="ORF">GO986_04120</name>
</gene>
<keyword evidence="11" id="KW-1185">Reference proteome</keyword>
<dbReference type="SMART" id="SM00388">
    <property type="entry name" value="HisKA"/>
    <property type="match status" value="1"/>
</dbReference>
<dbReference type="InterPro" id="IPR036890">
    <property type="entry name" value="HATPase_C_sf"/>
</dbReference>
<dbReference type="PANTHER" id="PTHR43304:SF1">
    <property type="entry name" value="PAC DOMAIN-CONTAINING PROTEIN"/>
    <property type="match status" value="1"/>
</dbReference>
<dbReference type="InterPro" id="IPR013655">
    <property type="entry name" value="PAS_fold_3"/>
</dbReference>
<dbReference type="InterPro" id="IPR001610">
    <property type="entry name" value="PAC"/>
</dbReference>
<evidence type="ECO:0000259" key="7">
    <source>
        <dbReference type="PROSITE" id="PS50109"/>
    </source>
</evidence>
<dbReference type="InterPro" id="IPR036097">
    <property type="entry name" value="HisK_dim/P_sf"/>
</dbReference>
<comment type="catalytic activity">
    <reaction evidence="1">
        <text>ATP + protein L-histidine = ADP + protein N-phospho-L-histidine.</text>
        <dbReference type="EC" id="2.7.13.3"/>
    </reaction>
</comment>
<sequence>MTDAQPGLGQPDGSGAGFAGVDASALLAALPDPVALLHPGGEVTLNAAAQERITRASPQGDWQALFQAESADAVRAAVMGALEGRTSRVTARAVDTVAPALVTVSPAGGGVLIHLHVARDPLEVALELMDSLRLGMTVQAPDSRILHANRAAEQILGLSLDQLTGRDSMDPRWQAIHPDGSAFPGDTHPSVQALRSGEAVYHVPMGIFHPPSGEQRWLDVTALPRRAPGSAQPKQVTTVFNDVTDLYTTQKALRGSEQRFRSLVEATAQIVWTTQPDGAFLPPQLDWEAFTGQTPEEYSQAGWLGALHPEDRAHAIAAWEGAVAARRPYITAYRVRRADGVYVAMDARGVPVLDERGAVSEWVGTNTDVTELRAAQQELMDANADLEARVQTRTAELAQVTRFSTLLLTAVGEGIFGLDPRGVTTFANPAAARIFGHSVESMIGQSQHDLIHHHHEDGRPYPVSECPIHQTLRDGQTRRIERDVMWHASGRAVPVAYVVTSTQDASGQVGGAVVMVQDITEREQARQQLHEMIENLERSNQDLEQFAYVASHDLQEPLRTIGSYTELLARRYGGQLDERAGQYLTYTQGAVERMRSLIQDLLAFARTGRQDTPLTPLALNDLMAAAASNVQGTLQGGGTLTWHTPHSVLGQASLLTQLLTNLVSNGLKFCAPGQPPQVHVTSRLEGAFVHLSVQDNGIGIAPEYHTRVFDIFQRLHHRDSFAGNGMGLAICRKIAEHHGGQIWIESSPGRGSTFQVSLPAVPTP</sequence>
<dbReference type="Pfam" id="PF02518">
    <property type="entry name" value="HATPase_c"/>
    <property type="match status" value="1"/>
</dbReference>
<dbReference type="InterPro" id="IPR003661">
    <property type="entry name" value="HisK_dim/P_dom"/>
</dbReference>
<keyword evidence="6" id="KW-0175">Coiled coil</keyword>
<feature type="coiled-coil region" evidence="6">
    <location>
        <begin position="519"/>
        <end position="546"/>
    </location>
</feature>
<dbReference type="Gene3D" id="3.30.565.10">
    <property type="entry name" value="Histidine kinase-like ATPase, C-terminal domain"/>
    <property type="match status" value="1"/>
</dbReference>
<dbReference type="SMART" id="SM00387">
    <property type="entry name" value="HATPase_c"/>
    <property type="match status" value="1"/>
</dbReference>
<evidence type="ECO:0000256" key="1">
    <source>
        <dbReference type="ARBA" id="ARBA00000085"/>
    </source>
</evidence>
<dbReference type="GO" id="GO:0000155">
    <property type="term" value="F:phosphorelay sensor kinase activity"/>
    <property type="evidence" value="ECO:0007669"/>
    <property type="project" value="InterPro"/>
</dbReference>
<feature type="domain" description="PAC" evidence="9">
    <location>
        <begin position="478"/>
        <end position="531"/>
    </location>
</feature>
<dbReference type="SUPFAM" id="SSF55785">
    <property type="entry name" value="PYP-like sensor domain (PAS domain)"/>
    <property type="match status" value="3"/>
</dbReference>
<dbReference type="PROSITE" id="PS50112">
    <property type="entry name" value="PAS"/>
    <property type="match status" value="2"/>
</dbReference>
<evidence type="ECO:0000259" key="9">
    <source>
        <dbReference type="PROSITE" id="PS50113"/>
    </source>
</evidence>
<dbReference type="CDD" id="cd00130">
    <property type="entry name" value="PAS"/>
    <property type="match status" value="3"/>
</dbReference>
<feature type="domain" description="PAS" evidence="8">
    <location>
        <begin position="407"/>
        <end position="475"/>
    </location>
</feature>
<dbReference type="SMART" id="SM00091">
    <property type="entry name" value="PAS"/>
    <property type="match status" value="4"/>
</dbReference>
<dbReference type="InterPro" id="IPR000014">
    <property type="entry name" value="PAS"/>
</dbReference>
<feature type="domain" description="Histidine kinase" evidence="7">
    <location>
        <begin position="549"/>
        <end position="762"/>
    </location>
</feature>
<comment type="caution">
    <text evidence="10">The sequence shown here is derived from an EMBL/GenBank/DDBJ whole genome shotgun (WGS) entry which is preliminary data.</text>
</comment>
<dbReference type="SMART" id="SM00086">
    <property type="entry name" value="PAC"/>
    <property type="match status" value="3"/>
</dbReference>
<dbReference type="InterPro" id="IPR004358">
    <property type="entry name" value="Sig_transdc_His_kin-like_C"/>
</dbReference>
<proteinExistence type="predicted"/>
<dbReference type="Pfam" id="PF00989">
    <property type="entry name" value="PAS"/>
    <property type="match status" value="1"/>
</dbReference>
<dbReference type="InterPro" id="IPR003594">
    <property type="entry name" value="HATPase_dom"/>
</dbReference>